<dbReference type="InterPro" id="IPR014756">
    <property type="entry name" value="Ig_E-set"/>
</dbReference>
<dbReference type="InterPro" id="IPR017868">
    <property type="entry name" value="Filamin/ABP280_repeat-like"/>
</dbReference>
<feature type="repeat" description="Filamin" evidence="3">
    <location>
        <begin position="419"/>
        <end position="451"/>
    </location>
</feature>
<comment type="similarity">
    <text evidence="1">Belongs to the filamin family.</text>
</comment>
<dbReference type="GO" id="GO:0051015">
    <property type="term" value="F:actin filament binding"/>
    <property type="evidence" value="ECO:0007669"/>
    <property type="project" value="InterPro"/>
</dbReference>
<feature type="region of interest" description="Disordered" evidence="4">
    <location>
        <begin position="584"/>
        <end position="606"/>
    </location>
</feature>
<dbReference type="Gene3D" id="2.60.40.10">
    <property type="entry name" value="Immunoglobulins"/>
    <property type="match status" value="6"/>
</dbReference>
<evidence type="ECO:0000313" key="5">
    <source>
        <dbReference type="Ensembl" id="ENSCJPP00005003202.1"/>
    </source>
</evidence>
<keyword evidence="6" id="KW-1185">Reference proteome</keyword>
<dbReference type="SMART" id="SM00557">
    <property type="entry name" value="IG_FLMN"/>
    <property type="match status" value="4"/>
</dbReference>
<evidence type="ECO:0000256" key="2">
    <source>
        <dbReference type="ARBA" id="ARBA00022737"/>
    </source>
</evidence>
<feature type="compositionally biased region" description="Pro residues" evidence="4">
    <location>
        <begin position="511"/>
        <end position="541"/>
    </location>
</feature>
<dbReference type="InterPro" id="IPR001298">
    <property type="entry name" value="Filamin/ABP280_rpt"/>
</dbReference>
<feature type="repeat" description="Filamin" evidence="3">
    <location>
        <begin position="9"/>
        <end position="47"/>
    </location>
</feature>
<evidence type="ECO:0000256" key="1">
    <source>
        <dbReference type="ARBA" id="ARBA00009238"/>
    </source>
</evidence>
<organism evidence="5 6">
    <name type="scientific">Coturnix japonica</name>
    <name type="common">Japanese quail</name>
    <name type="synonym">Coturnix coturnix japonica</name>
    <dbReference type="NCBI Taxonomy" id="93934"/>
    <lineage>
        <taxon>Eukaryota</taxon>
        <taxon>Metazoa</taxon>
        <taxon>Chordata</taxon>
        <taxon>Craniata</taxon>
        <taxon>Vertebrata</taxon>
        <taxon>Euteleostomi</taxon>
        <taxon>Archelosauria</taxon>
        <taxon>Archosauria</taxon>
        <taxon>Dinosauria</taxon>
        <taxon>Saurischia</taxon>
        <taxon>Theropoda</taxon>
        <taxon>Coelurosauria</taxon>
        <taxon>Aves</taxon>
        <taxon>Neognathae</taxon>
        <taxon>Galloanserae</taxon>
        <taxon>Galliformes</taxon>
        <taxon>Phasianidae</taxon>
        <taxon>Perdicinae</taxon>
        <taxon>Coturnix</taxon>
    </lineage>
</organism>
<dbReference type="GeneTree" id="ENSGT00940000153588"/>
<dbReference type="SUPFAM" id="SSF81296">
    <property type="entry name" value="E set domains"/>
    <property type="match status" value="7"/>
</dbReference>
<reference evidence="5" key="1">
    <citation type="submission" date="2025-08" db="UniProtKB">
        <authorList>
            <consortium name="Ensembl"/>
        </authorList>
    </citation>
    <scope>IDENTIFICATION</scope>
</reference>
<accession>A0A8C2SSM5</accession>
<protein>
    <recommendedName>
        <fullName evidence="7">FLNC protein</fullName>
    </recommendedName>
</protein>
<dbReference type="PROSITE" id="PS50194">
    <property type="entry name" value="FILAMIN_REPEAT"/>
    <property type="match status" value="7"/>
</dbReference>
<feature type="region of interest" description="Disordered" evidence="4">
    <location>
        <begin position="511"/>
        <end position="545"/>
    </location>
</feature>
<evidence type="ECO:0000256" key="3">
    <source>
        <dbReference type="PROSITE-ProRule" id="PRU00087"/>
    </source>
</evidence>
<feature type="repeat" description="Filamin" evidence="3">
    <location>
        <begin position="543"/>
        <end position="586"/>
    </location>
</feature>
<keyword evidence="2" id="KW-0677">Repeat</keyword>
<evidence type="ECO:0008006" key="7">
    <source>
        <dbReference type="Google" id="ProtNLM"/>
    </source>
</evidence>
<evidence type="ECO:0000313" key="6">
    <source>
        <dbReference type="Proteomes" id="UP000694412"/>
    </source>
</evidence>
<sequence length="606" mass="63362">VPGGPISGDHGDGTCSVSYLPSKAGDYTINILFAGSHVPGSPFLAPITAPFDPTKVTCEGPGLEKGVVGQRSHFRVDCSRAGSAELSIGIESNMGTQAEVCGPSKAEISCRDHQDGTCTVSYLPVLPGDYSIVVKYNDKHIAGSPFTARITGDDSLRQSHLKVGASADIPLDIGESEPQAQLAAAFTVPLPAGRSRASSNGISFVPQEVGEHLVHISRGGQPLPRSPIAVTISQAELGDASRVRVGGPGLHEGRTFTPTHFTIDTRDVMGGWPVIEGPSKVELISTEELPDGTCRPGNYIIAVQFGDQHVPGSPFSVKVTGEGRVKESITRRRRAPPEAHVGTACDLSARYPAGDYEVAVKFNDEHIPDSPFVVPAAPNSDAARRLTVSSLQGAIGGSRGHIGGSVGLWWTYRALWDKYAVRFIPRENGVYSIDVKFDGAHIPGSPFKVRVGEPGQAGNPTLVTAYGAGLEGGTTGRGLWGQWGAMGAMGGYGGAPRFWLILGWGSQFPPPQQRPPLPIAPPPPPACSAAPPPSGPTPPGGVPTFSDPSKVVAKGLGLSKAFVGQRNSFTVDCTRELVRGGNAGASAGPQWGDQHVPHSPFRINVP</sequence>
<dbReference type="InterPro" id="IPR013783">
    <property type="entry name" value="Ig-like_fold"/>
</dbReference>
<feature type="repeat" description="Filamin" evidence="3">
    <location>
        <begin position="202"/>
        <end position="232"/>
    </location>
</feature>
<feature type="repeat" description="Filamin" evidence="3">
    <location>
        <begin position="354"/>
        <end position="376"/>
    </location>
</feature>
<dbReference type="Ensembl" id="ENSCJPT00005005768.1">
    <property type="protein sequence ID" value="ENSCJPP00005003202.1"/>
    <property type="gene ID" value="ENSCJPG00005003399.1"/>
</dbReference>
<dbReference type="Pfam" id="PF00630">
    <property type="entry name" value="Filamin"/>
    <property type="match status" value="4"/>
</dbReference>
<dbReference type="GO" id="GO:0030036">
    <property type="term" value="P:actin cytoskeleton organization"/>
    <property type="evidence" value="ECO:0007669"/>
    <property type="project" value="InterPro"/>
</dbReference>
<dbReference type="Proteomes" id="UP000694412">
    <property type="component" value="Unassembled WGS sequence"/>
</dbReference>
<feature type="repeat" description="Filamin" evidence="3">
    <location>
        <begin position="48"/>
        <end position="150"/>
    </location>
</feature>
<proteinExistence type="inferred from homology"/>
<dbReference type="PANTHER" id="PTHR38537">
    <property type="entry name" value="JITTERBUG, ISOFORM N"/>
    <property type="match status" value="1"/>
</dbReference>
<name>A0A8C2SSM5_COTJA</name>
<dbReference type="PANTHER" id="PTHR38537:SF5">
    <property type="entry name" value="FILAMIN-A"/>
    <property type="match status" value="1"/>
</dbReference>
<dbReference type="AlphaFoldDB" id="A0A8C2SSM5"/>
<evidence type="ECO:0000256" key="4">
    <source>
        <dbReference type="SAM" id="MobiDB-lite"/>
    </source>
</evidence>
<reference evidence="5" key="2">
    <citation type="submission" date="2025-09" db="UniProtKB">
        <authorList>
            <consortium name="Ensembl"/>
        </authorList>
    </citation>
    <scope>IDENTIFICATION</scope>
</reference>
<dbReference type="InterPro" id="IPR044801">
    <property type="entry name" value="Filamin"/>
</dbReference>
<feature type="repeat" description="Filamin" evidence="3">
    <location>
        <begin position="235"/>
        <end position="319"/>
    </location>
</feature>